<reference evidence="8" key="2">
    <citation type="journal article" date="2018" name="BMC Genomics">
        <title>A manually annotated Actinidia chinensis var. chinensis (kiwifruit) genome highlights the challenges associated with draft genomes and gene prediction in plants.</title>
        <authorList>
            <person name="Pilkington S.M."/>
            <person name="Crowhurst R."/>
            <person name="Hilario E."/>
            <person name="Nardozza S."/>
            <person name="Fraser L."/>
            <person name="Peng Y."/>
            <person name="Gunaseelan K."/>
            <person name="Simpson R."/>
            <person name="Tahir J."/>
            <person name="Deroles S.C."/>
            <person name="Templeton K."/>
            <person name="Luo Z."/>
            <person name="Davy M."/>
            <person name="Cheng C."/>
            <person name="McNeilage M."/>
            <person name="Scaglione D."/>
            <person name="Liu Y."/>
            <person name="Zhang Q."/>
            <person name="Datson P."/>
            <person name="De Silva N."/>
            <person name="Gardiner S.E."/>
            <person name="Bassett H."/>
            <person name="Chagne D."/>
            <person name="McCallum J."/>
            <person name="Dzierzon H."/>
            <person name="Deng C."/>
            <person name="Wang Y.Y."/>
            <person name="Barron L."/>
            <person name="Manako K."/>
            <person name="Bowen J."/>
            <person name="Foster T.M."/>
            <person name="Erridge Z.A."/>
            <person name="Tiffin H."/>
            <person name="Waite C.N."/>
            <person name="Davies K.M."/>
            <person name="Grierson E.P."/>
            <person name="Laing W.A."/>
            <person name="Kirk R."/>
            <person name="Chen X."/>
            <person name="Wood M."/>
            <person name="Montefiori M."/>
            <person name="Brummell D.A."/>
            <person name="Schwinn K.E."/>
            <person name="Catanach A."/>
            <person name="Fullerton C."/>
            <person name="Li D."/>
            <person name="Meiyalaghan S."/>
            <person name="Nieuwenhuizen N."/>
            <person name="Read N."/>
            <person name="Prakash R."/>
            <person name="Hunter D."/>
            <person name="Zhang H."/>
            <person name="McKenzie M."/>
            <person name="Knabel M."/>
            <person name="Harris A."/>
            <person name="Allan A.C."/>
            <person name="Gleave A."/>
            <person name="Chen A."/>
            <person name="Janssen B.J."/>
            <person name="Plunkett B."/>
            <person name="Ampomah-Dwamena C."/>
            <person name="Voogd C."/>
            <person name="Leif D."/>
            <person name="Lafferty D."/>
            <person name="Souleyre E.J.F."/>
            <person name="Varkonyi-Gasic E."/>
            <person name="Gambi F."/>
            <person name="Hanley J."/>
            <person name="Yao J.L."/>
            <person name="Cheung J."/>
            <person name="David K.M."/>
            <person name="Warren B."/>
            <person name="Marsh K."/>
            <person name="Snowden K.C."/>
            <person name="Lin-Wang K."/>
            <person name="Brian L."/>
            <person name="Martinez-Sanchez M."/>
            <person name="Wang M."/>
            <person name="Ileperuma N."/>
            <person name="Macnee N."/>
            <person name="Campin R."/>
            <person name="McAtee P."/>
            <person name="Drummond R.S.M."/>
            <person name="Espley R.V."/>
            <person name="Ireland H.S."/>
            <person name="Wu R."/>
            <person name="Atkinson R.G."/>
            <person name="Karunairetnam S."/>
            <person name="Bulley S."/>
            <person name="Chunkath S."/>
            <person name="Hanley Z."/>
            <person name="Storey R."/>
            <person name="Thrimawithana A.H."/>
            <person name="Thomson S."/>
            <person name="David C."/>
            <person name="Testolin R."/>
            <person name="Huang H."/>
            <person name="Hellens R.P."/>
            <person name="Schaffer R.J."/>
        </authorList>
    </citation>
    <scope>NUCLEOTIDE SEQUENCE [LARGE SCALE GENOMIC DNA]</scope>
    <source>
        <strain evidence="8">cv. Red5</strain>
    </source>
</reference>
<dbReference type="OMA" id="NAWDGWI"/>
<evidence type="ECO:0000313" key="8">
    <source>
        <dbReference type="Proteomes" id="UP000241394"/>
    </source>
</evidence>
<dbReference type="GO" id="GO:0008270">
    <property type="term" value="F:zinc ion binding"/>
    <property type="evidence" value="ECO:0007669"/>
    <property type="project" value="UniProtKB-KW"/>
</dbReference>
<dbReference type="Gene3D" id="1.10.472.170">
    <property type="match status" value="1"/>
</dbReference>
<sequence length="1295" mass="144633">MADLYCPECKRATEVVLDHAAGDAVCSECGLVLEAHSIDETSEWRTFADSADNHDPTRVGGPTSPLLSDGGLSTVISGPNGPSLARWHNHGSEADRSLIQAFKAIATMSDRPTPSTRPPSGGHSPTRPTTTTPPASADQPAPSSPTVASPPSSQAPTAPPWPAGTTMGPRPIAPSFRLSRPSPPCPTGVVSAKWENLLQVSNIRGDHYNFSNVRGTLCINLEPQGRLGLVATIKSGYFLDSFNPQVILVECSLIQDRANEIYKKVEEQKHVRVRHQDAILAACVYIACRQEDKPRTVKEICLVANGATKKEIGRAKEFIVKQLEVEMGQSMEMGTIHAGDFLRRFCSHLGMTNQAIRAAQETVKKLEELDIRRSPISIAAAVIYMVTQLSDDEKPLKDRKFEQKTDKFWEFEEQSNSWVEVELPYDLISCVKDNCTKVGSINQVPKKRRDDVEREFGERERIIRKKGVEILNSDVGKRMSLIKMSENSFWVTGVSGSIYGRFWNGVQWVVASHDLPAQAGRASSVFVVNQTILALSEAGNLYQMQLSENSRPVWVEFMPTDNQGTIKGAEHNSAIQLKSGVITDDRERVYFCTMNGSLLELSEIEPPRWVNHGRPLGANVAAIADAGVVRPEVIFTVSSNGDLYEYDRSSKPSWKKHIRREGTVEDTSLLPSTGFPLHGLSGAHSVSLFLLTKSGDLMERKLHRRKWKWKVHGRSEDHILSSITPILQDELNDKTSSLFLTTASGSVLEYRVPKYSASMKTGSAQDNQILENWVSHFHPPNAKVARGVSGLQFQVGRMIFQLDDGRLGELHLSGLGGETVGPTHPISFRRKASLKYVWSVLDAPESEGWNAEYCTEERGPTNCMVGIKDEPSDTDIERSRGRKGNKAQQSYLLPGGSGSNPAVPSEEYNMPDNWINTNFRLRVVHGGRSFFLITDIGLTFEYLNAENVWLWLRHEHPTAMRGAVGHYNGSLFLVDEHGSLLIRERNNSESSWINCTGMRKGRHIIGGPPWDRFPGQSLKVTAEDTMFFVSRTGRLMQFTVALRKFKWKDCQNPANTKVASIVDLEVFRENIVFVIGRNGRLYQYNKVTELWHEHRQSQHLVLSRLPGTAMRQSSQSLTGSLFMLSEDGGLVEYHWNALEGWNWVEHGTPYRGVTLVGSPGPCLQGNQLFFIGSDGNVYLRYLDQTTWKWKNYGFPHVDQEQVGENIGSEEVCTGEDFAAEFEKNEENLNKFNRNCDPKVAPIRPIPFSEDSVIFELKDGRLAEMQLVEKTRWVWSRTIATPTSLCIAHFWTGLVS</sequence>
<dbReference type="InterPro" id="IPR013150">
    <property type="entry name" value="TFIIB_cyclin"/>
</dbReference>
<gene>
    <name evidence="7" type="ORF">CEY00_Acc32436</name>
</gene>
<evidence type="ECO:0000259" key="6">
    <source>
        <dbReference type="PROSITE" id="PS51134"/>
    </source>
</evidence>
<dbReference type="GO" id="GO:0003743">
    <property type="term" value="F:translation initiation factor activity"/>
    <property type="evidence" value="ECO:0007669"/>
    <property type="project" value="UniProtKB-KW"/>
</dbReference>
<dbReference type="CDD" id="cd20551">
    <property type="entry name" value="CYCLIN_TFIIB_rpt1"/>
    <property type="match status" value="1"/>
</dbReference>
<keyword evidence="4" id="KW-0862">Zinc</keyword>
<dbReference type="SUPFAM" id="SSF89372">
    <property type="entry name" value="Fucose-specific lectin"/>
    <property type="match status" value="2"/>
</dbReference>
<dbReference type="GO" id="GO:0070897">
    <property type="term" value="P:transcription preinitiation complex assembly"/>
    <property type="evidence" value="ECO:0007669"/>
    <property type="project" value="InterPro"/>
</dbReference>
<dbReference type="SMART" id="SM00385">
    <property type="entry name" value="CYCLIN"/>
    <property type="match status" value="2"/>
</dbReference>
<proteinExistence type="inferred from homology"/>
<evidence type="ECO:0000313" key="7">
    <source>
        <dbReference type="EMBL" id="PSR86811.1"/>
    </source>
</evidence>
<dbReference type="Gene3D" id="1.10.472.10">
    <property type="entry name" value="Cyclin-like"/>
    <property type="match status" value="2"/>
</dbReference>
<dbReference type="SUPFAM" id="SSF47954">
    <property type="entry name" value="Cyclin-like"/>
    <property type="match status" value="2"/>
</dbReference>
<dbReference type="GO" id="GO:0017025">
    <property type="term" value="F:TBP-class protein binding"/>
    <property type="evidence" value="ECO:0007669"/>
    <property type="project" value="InterPro"/>
</dbReference>
<dbReference type="InterPro" id="IPR036915">
    <property type="entry name" value="Cyclin-like_sf"/>
</dbReference>
<feature type="region of interest" description="Disordered" evidence="5">
    <location>
        <begin position="864"/>
        <end position="905"/>
    </location>
</feature>
<dbReference type="OrthoDB" id="66678at2759"/>
<name>A0A2R6P839_ACTCC</name>
<dbReference type="Pfam" id="PF08271">
    <property type="entry name" value="Zn_Ribbon_TF"/>
    <property type="match status" value="1"/>
</dbReference>
<dbReference type="Pfam" id="PF00382">
    <property type="entry name" value="TFIIB"/>
    <property type="match status" value="2"/>
</dbReference>
<keyword evidence="8" id="KW-1185">Reference proteome</keyword>
<dbReference type="PRINTS" id="PR00685">
    <property type="entry name" value="TIFACTORIIB"/>
</dbReference>
<feature type="region of interest" description="Disordered" evidence="5">
    <location>
        <begin position="49"/>
        <end position="89"/>
    </location>
</feature>
<evidence type="ECO:0000256" key="3">
    <source>
        <dbReference type="ARBA" id="ARBA00023163"/>
    </source>
</evidence>
<comment type="similarity">
    <text evidence="1">Belongs to the TFIIB family.</text>
</comment>
<protein>
    <submittedName>
        <fullName evidence="7">Transcription initiation factor IIB like</fullName>
    </submittedName>
</protein>
<keyword evidence="7" id="KW-0396">Initiation factor</keyword>
<keyword evidence="3" id="KW-0804">Transcription</keyword>
<keyword evidence="4" id="KW-0863">Zinc-finger</keyword>
<dbReference type="STRING" id="1590841.A0A2R6P839"/>
<dbReference type="PROSITE" id="PS51134">
    <property type="entry name" value="ZF_TFIIB"/>
    <property type="match status" value="1"/>
</dbReference>
<dbReference type="InParanoid" id="A0A2R6P839"/>
<dbReference type="EMBL" id="NKQK01000028">
    <property type="protein sequence ID" value="PSR86811.1"/>
    <property type="molecule type" value="Genomic_DNA"/>
</dbReference>
<dbReference type="Gene3D" id="2.120.10.70">
    <property type="entry name" value="Fucose-specific lectin"/>
    <property type="match status" value="1"/>
</dbReference>
<comment type="caution">
    <text evidence="7">The sequence shown here is derived from an EMBL/GenBank/DDBJ whole genome shotgun (WGS) entry which is preliminary data.</text>
</comment>
<dbReference type="InterPro" id="IPR013137">
    <property type="entry name" value="Znf_TFIIB"/>
</dbReference>
<dbReference type="PANTHER" id="PTHR36893">
    <property type="entry name" value="OS01G0275950 PROTEIN"/>
    <property type="match status" value="1"/>
</dbReference>
<evidence type="ECO:0000256" key="2">
    <source>
        <dbReference type="ARBA" id="ARBA00023015"/>
    </source>
</evidence>
<evidence type="ECO:0000256" key="1">
    <source>
        <dbReference type="ARBA" id="ARBA00010857"/>
    </source>
</evidence>
<dbReference type="Proteomes" id="UP000241394">
    <property type="component" value="Chromosome LG28"/>
</dbReference>
<dbReference type="InterPro" id="IPR000812">
    <property type="entry name" value="TFIIB"/>
</dbReference>
<dbReference type="PANTHER" id="PTHR36893:SF1">
    <property type="entry name" value="BULB-TYPE LECTIN DOMAIN-CONTAINING PROTEIN"/>
    <property type="match status" value="1"/>
</dbReference>
<feature type="compositionally biased region" description="Low complexity" evidence="5">
    <location>
        <begin position="111"/>
        <end position="156"/>
    </location>
</feature>
<dbReference type="InterPro" id="IPR013763">
    <property type="entry name" value="Cyclin-like_dom"/>
</dbReference>
<keyword evidence="4" id="KW-0479">Metal-binding</keyword>
<accession>A0A2R6P839</accession>
<reference evidence="7 8" key="1">
    <citation type="submission" date="2017-07" db="EMBL/GenBank/DDBJ databases">
        <title>An improved, manually edited Actinidia chinensis var. chinensis (kiwifruit) genome highlights the challenges associated with draft genomes and gene prediction in plants.</title>
        <authorList>
            <person name="Pilkington S."/>
            <person name="Crowhurst R."/>
            <person name="Hilario E."/>
            <person name="Nardozza S."/>
            <person name="Fraser L."/>
            <person name="Peng Y."/>
            <person name="Gunaseelan K."/>
            <person name="Simpson R."/>
            <person name="Tahir J."/>
            <person name="Deroles S."/>
            <person name="Templeton K."/>
            <person name="Luo Z."/>
            <person name="Davy M."/>
            <person name="Cheng C."/>
            <person name="Mcneilage M."/>
            <person name="Scaglione D."/>
            <person name="Liu Y."/>
            <person name="Zhang Q."/>
            <person name="Datson P."/>
            <person name="De Silva N."/>
            <person name="Gardiner S."/>
            <person name="Bassett H."/>
            <person name="Chagne D."/>
            <person name="Mccallum J."/>
            <person name="Dzierzon H."/>
            <person name="Deng C."/>
            <person name="Wang Y.-Y."/>
            <person name="Barron N."/>
            <person name="Manako K."/>
            <person name="Bowen J."/>
            <person name="Foster T."/>
            <person name="Erridge Z."/>
            <person name="Tiffin H."/>
            <person name="Waite C."/>
            <person name="Davies K."/>
            <person name="Grierson E."/>
            <person name="Laing W."/>
            <person name="Kirk R."/>
            <person name="Chen X."/>
            <person name="Wood M."/>
            <person name="Montefiori M."/>
            <person name="Brummell D."/>
            <person name="Schwinn K."/>
            <person name="Catanach A."/>
            <person name="Fullerton C."/>
            <person name="Li D."/>
            <person name="Meiyalaghan S."/>
            <person name="Nieuwenhuizen N."/>
            <person name="Read N."/>
            <person name="Prakash R."/>
            <person name="Hunter D."/>
            <person name="Zhang H."/>
            <person name="Mckenzie M."/>
            <person name="Knabel M."/>
            <person name="Harris A."/>
            <person name="Allan A."/>
            <person name="Chen A."/>
            <person name="Janssen B."/>
            <person name="Plunkett B."/>
            <person name="Dwamena C."/>
            <person name="Voogd C."/>
            <person name="Leif D."/>
            <person name="Lafferty D."/>
            <person name="Souleyre E."/>
            <person name="Varkonyi-Gasic E."/>
            <person name="Gambi F."/>
            <person name="Hanley J."/>
            <person name="Yao J.-L."/>
            <person name="Cheung J."/>
            <person name="David K."/>
            <person name="Warren B."/>
            <person name="Marsh K."/>
            <person name="Snowden K."/>
            <person name="Lin-Wang K."/>
            <person name="Brian L."/>
            <person name="Martinez-Sanchez M."/>
            <person name="Wang M."/>
            <person name="Ileperuma N."/>
            <person name="Macnee N."/>
            <person name="Campin R."/>
            <person name="Mcatee P."/>
            <person name="Drummond R."/>
            <person name="Espley R."/>
            <person name="Ireland H."/>
            <person name="Wu R."/>
            <person name="Atkinson R."/>
            <person name="Karunairetnam S."/>
            <person name="Bulley S."/>
            <person name="Chunkath S."/>
            <person name="Hanley Z."/>
            <person name="Storey R."/>
            <person name="Thrimawithana A."/>
            <person name="Thomson S."/>
            <person name="David C."/>
            <person name="Testolin R."/>
        </authorList>
    </citation>
    <scope>NUCLEOTIDE SEQUENCE [LARGE SCALE GENOMIC DNA]</scope>
    <source>
        <strain evidence="8">cv. Red5</strain>
        <tissue evidence="7">Young leaf</tissue>
    </source>
</reference>
<feature type="domain" description="TFIIB-type" evidence="6">
    <location>
        <begin position="2"/>
        <end position="34"/>
    </location>
</feature>
<evidence type="ECO:0000256" key="4">
    <source>
        <dbReference type="PROSITE-ProRule" id="PRU00469"/>
    </source>
</evidence>
<keyword evidence="2" id="KW-0805">Transcription regulation</keyword>
<dbReference type="SUPFAM" id="SSF57783">
    <property type="entry name" value="Zinc beta-ribbon"/>
    <property type="match status" value="1"/>
</dbReference>
<dbReference type="Gramene" id="PSR86811">
    <property type="protein sequence ID" value="PSR86811"/>
    <property type="gene ID" value="CEY00_Acc32436"/>
</dbReference>
<feature type="compositionally biased region" description="Basic and acidic residues" evidence="5">
    <location>
        <begin position="867"/>
        <end position="879"/>
    </location>
</feature>
<organism evidence="7 8">
    <name type="scientific">Actinidia chinensis var. chinensis</name>
    <name type="common">Chinese soft-hair kiwi</name>
    <dbReference type="NCBI Taxonomy" id="1590841"/>
    <lineage>
        <taxon>Eukaryota</taxon>
        <taxon>Viridiplantae</taxon>
        <taxon>Streptophyta</taxon>
        <taxon>Embryophyta</taxon>
        <taxon>Tracheophyta</taxon>
        <taxon>Spermatophyta</taxon>
        <taxon>Magnoliopsida</taxon>
        <taxon>eudicotyledons</taxon>
        <taxon>Gunneridae</taxon>
        <taxon>Pentapetalae</taxon>
        <taxon>asterids</taxon>
        <taxon>Ericales</taxon>
        <taxon>Actinidiaceae</taxon>
        <taxon>Actinidia</taxon>
    </lineage>
</organism>
<keyword evidence="7" id="KW-0648">Protein biosynthesis</keyword>
<feature type="region of interest" description="Disordered" evidence="5">
    <location>
        <begin position="109"/>
        <end position="185"/>
    </location>
</feature>
<evidence type="ECO:0000256" key="5">
    <source>
        <dbReference type="SAM" id="MobiDB-lite"/>
    </source>
</evidence>